<dbReference type="EMBL" id="BFAD01000012">
    <property type="protein sequence ID" value="GBE87954.1"/>
    <property type="molecule type" value="Genomic_DNA"/>
</dbReference>
<keyword evidence="2" id="KW-1185">Reference proteome</keyword>
<protein>
    <recommendedName>
        <fullName evidence="3">F-box domain-containing protein</fullName>
    </recommendedName>
</protein>
<comment type="caution">
    <text evidence="1">The sequence shown here is derived from an EMBL/GenBank/DDBJ whole genome shotgun (WGS) entry which is preliminary data.</text>
</comment>
<dbReference type="AlphaFoldDB" id="A0A401H0L1"/>
<evidence type="ECO:0008006" key="3">
    <source>
        <dbReference type="Google" id="ProtNLM"/>
    </source>
</evidence>
<gene>
    <name evidence="1" type="ORF">SCP_1201800</name>
</gene>
<organism evidence="1 2">
    <name type="scientific">Sparassis crispa</name>
    <dbReference type="NCBI Taxonomy" id="139825"/>
    <lineage>
        <taxon>Eukaryota</taxon>
        <taxon>Fungi</taxon>
        <taxon>Dikarya</taxon>
        <taxon>Basidiomycota</taxon>
        <taxon>Agaricomycotina</taxon>
        <taxon>Agaricomycetes</taxon>
        <taxon>Polyporales</taxon>
        <taxon>Sparassidaceae</taxon>
        <taxon>Sparassis</taxon>
    </lineage>
</organism>
<name>A0A401H0L1_9APHY</name>
<accession>A0A401H0L1</accession>
<evidence type="ECO:0000313" key="2">
    <source>
        <dbReference type="Proteomes" id="UP000287166"/>
    </source>
</evidence>
<dbReference type="Proteomes" id="UP000287166">
    <property type="component" value="Unassembled WGS sequence"/>
</dbReference>
<dbReference type="OrthoDB" id="2799175at2759"/>
<dbReference type="InParanoid" id="A0A401H0L1"/>
<reference evidence="1 2" key="1">
    <citation type="journal article" date="2018" name="Sci. Rep.">
        <title>Genome sequence of the cauliflower mushroom Sparassis crispa (Hanabiratake) and its association with beneficial usage.</title>
        <authorList>
            <person name="Kiyama R."/>
            <person name="Furutani Y."/>
            <person name="Kawaguchi K."/>
            <person name="Nakanishi T."/>
        </authorList>
    </citation>
    <scope>NUCLEOTIDE SEQUENCE [LARGE SCALE GENOMIC DNA]</scope>
</reference>
<evidence type="ECO:0000313" key="1">
    <source>
        <dbReference type="EMBL" id="GBE87954.1"/>
    </source>
</evidence>
<dbReference type="STRING" id="139825.A0A401H0L1"/>
<dbReference type="RefSeq" id="XP_027618867.1">
    <property type="nucleotide sequence ID" value="XM_027763066.1"/>
</dbReference>
<proteinExistence type="predicted"/>
<dbReference type="GeneID" id="38784871"/>
<sequence length="346" mass="39424">MKLLLPHIGRWRKLRIVVDRAVSLPCPGLDLCGNAATLTRLQPESKLDQPARRNTIDPLAENFQTPALNELITSGHIFRDAYLLSPKSLASITTLTISHYMVDSKPFFIHHLMHCLYRLQNLTNLELMYLDLDCSSEGRGLDDDQQLDIERMHFQGMHVSSLSSFYRAANYPRFIYLTFVWCELTEPIHMGGCTKLNLCNLSPDSGIRILLEDWDGDNTLFVIQCSNFNGHVLQQLSEEVSIGEWLCPRMTSLVVAYSTSFTSENLQRMVQAHREEHAKSGFADWDDLDDTIPSIESLLAFRCSDLASKDKAWFDNNVQYVSWDEWWGGMNIGAFMAGNADDFESQ</sequence>